<evidence type="ECO:0000256" key="8">
    <source>
        <dbReference type="ARBA" id="ARBA00023098"/>
    </source>
</evidence>
<keyword evidence="9 13" id="KW-0472">Membrane</keyword>
<proteinExistence type="inferred from homology"/>
<evidence type="ECO:0000313" key="14">
    <source>
        <dbReference type="EMBL" id="CAJ1372959.1"/>
    </source>
</evidence>
<organism evidence="14 15">
    <name type="scientific">Effrenium voratum</name>
    <dbReference type="NCBI Taxonomy" id="2562239"/>
    <lineage>
        <taxon>Eukaryota</taxon>
        <taxon>Sar</taxon>
        <taxon>Alveolata</taxon>
        <taxon>Dinophyceae</taxon>
        <taxon>Suessiales</taxon>
        <taxon>Symbiodiniaceae</taxon>
        <taxon>Effrenium</taxon>
    </lineage>
</organism>
<name>A0AA36MI26_9DINO</name>
<reference evidence="14" key="1">
    <citation type="submission" date="2023-08" db="EMBL/GenBank/DDBJ databases">
        <authorList>
            <person name="Chen Y."/>
            <person name="Shah S."/>
            <person name="Dougan E. K."/>
            <person name="Thang M."/>
            <person name="Chan C."/>
        </authorList>
    </citation>
    <scope>NUCLEOTIDE SEQUENCE</scope>
</reference>
<dbReference type="AlphaFoldDB" id="A0AA36MI26"/>
<keyword evidence="10" id="KW-0594">Phospholipid biosynthesis</keyword>
<evidence type="ECO:0000256" key="7">
    <source>
        <dbReference type="ARBA" id="ARBA00022989"/>
    </source>
</evidence>
<dbReference type="PANTHER" id="PTHR31201:SF1">
    <property type="entry name" value="GLYCEROPHOSPHOCHOLINE ACYLTRANSFERASE 1"/>
    <property type="match status" value="1"/>
</dbReference>
<dbReference type="Proteomes" id="UP001178507">
    <property type="component" value="Unassembled WGS sequence"/>
</dbReference>
<gene>
    <name evidence="14" type="ORF">EVOR1521_LOCUS2921</name>
</gene>
<dbReference type="Pfam" id="PF10998">
    <property type="entry name" value="DUF2838"/>
    <property type="match status" value="1"/>
</dbReference>
<evidence type="ECO:0000256" key="5">
    <source>
        <dbReference type="ARBA" id="ARBA00022679"/>
    </source>
</evidence>
<comment type="similarity">
    <text evidence="2">Belongs to the GPC1 family.</text>
</comment>
<keyword evidence="4" id="KW-0444">Lipid biosynthesis</keyword>
<dbReference type="GO" id="GO:0016746">
    <property type="term" value="F:acyltransferase activity"/>
    <property type="evidence" value="ECO:0007669"/>
    <property type="project" value="UniProtKB-KW"/>
</dbReference>
<evidence type="ECO:0000256" key="2">
    <source>
        <dbReference type="ARBA" id="ARBA00006675"/>
    </source>
</evidence>
<feature type="transmembrane region" description="Helical" evidence="13">
    <location>
        <begin position="279"/>
        <end position="301"/>
    </location>
</feature>
<dbReference type="EMBL" id="CAUJNA010000166">
    <property type="protein sequence ID" value="CAJ1372959.1"/>
    <property type="molecule type" value="Genomic_DNA"/>
</dbReference>
<feature type="transmembrane region" description="Helical" evidence="13">
    <location>
        <begin position="71"/>
        <end position="89"/>
    </location>
</feature>
<sequence length="358" mass="40821">MEAAAEGLDKALLQEEKTISPEQRELVRRCLNAIEDRAQKIQQKGMTKCNFVFGVSNTLFVAWSFGALPGYFWIVYLAEAILLLPIRWFRMIRRTPKEHLYWLDFCWCANFAGVLFLLALLVGDQPLLLQKWSFCAAWGLGNGPLLCATAVLGNSLLFHDFENASSVVIHLLPALVTYSMGWNRDALLEAFPQIFTYQIWDEIRPWEDIFANAAEAYLFWWFLYAAWLLSIGVNSPRCGYDTIFHHTMTGAGGIVTRKILRVTSEEHKRLVKDRSFPRSYAVVYLVIHATLVLGSIPVSLLCFLDRRMHVCLCAAMLLVTIYNASSRYTYYMVTSYGEALRRELQIPAKRGASAIGFE</sequence>
<comment type="subcellular location">
    <subcellularLocation>
        <location evidence="1">Membrane</location>
        <topology evidence="1">Multi-pass membrane protein</topology>
    </subcellularLocation>
</comment>
<feature type="transmembrane region" description="Helical" evidence="13">
    <location>
        <begin position="209"/>
        <end position="229"/>
    </location>
</feature>
<protein>
    <recommendedName>
        <fullName evidence="3">Glycerophosphocholine acyltransferase 1</fullName>
    </recommendedName>
</protein>
<comment type="caution">
    <text evidence="14">The sequence shown here is derived from an EMBL/GenBank/DDBJ whole genome shotgun (WGS) entry which is preliminary data.</text>
</comment>
<keyword evidence="7 13" id="KW-1133">Transmembrane helix</keyword>
<evidence type="ECO:0000256" key="6">
    <source>
        <dbReference type="ARBA" id="ARBA00022692"/>
    </source>
</evidence>
<feature type="transmembrane region" description="Helical" evidence="13">
    <location>
        <begin position="101"/>
        <end position="122"/>
    </location>
</feature>
<evidence type="ECO:0000256" key="1">
    <source>
        <dbReference type="ARBA" id="ARBA00004141"/>
    </source>
</evidence>
<keyword evidence="11" id="KW-1208">Phospholipid metabolism</keyword>
<evidence type="ECO:0000256" key="3">
    <source>
        <dbReference type="ARBA" id="ARBA00019082"/>
    </source>
</evidence>
<dbReference type="PANTHER" id="PTHR31201">
    <property type="entry name" value="OS01G0585100 PROTEIN"/>
    <property type="match status" value="1"/>
</dbReference>
<keyword evidence="5" id="KW-0808">Transferase</keyword>
<keyword evidence="8" id="KW-0443">Lipid metabolism</keyword>
<keyword evidence="15" id="KW-1185">Reference proteome</keyword>
<dbReference type="InterPro" id="IPR021261">
    <property type="entry name" value="GPCAT"/>
</dbReference>
<keyword evidence="6 13" id="KW-0812">Transmembrane</keyword>
<dbReference type="GO" id="GO:0016020">
    <property type="term" value="C:membrane"/>
    <property type="evidence" value="ECO:0007669"/>
    <property type="project" value="UniProtKB-SubCell"/>
</dbReference>
<evidence type="ECO:0000256" key="9">
    <source>
        <dbReference type="ARBA" id="ARBA00023136"/>
    </source>
</evidence>
<dbReference type="GO" id="GO:0006656">
    <property type="term" value="P:phosphatidylcholine biosynthetic process"/>
    <property type="evidence" value="ECO:0007669"/>
    <property type="project" value="TreeGrafter"/>
</dbReference>
<feature type="transmembrane region" description="Helical" evidence="13">
    <location>
        <begin position="307"/>
        <end position="325"/>
    </location>
</feature>
<evidence type="ECO:0000256" key="12">
    <source>
        <dbReference type="ARBA" id="ARBA00023315"/>
    </source>
</evidence>
<evidence type="ECO:0000256" key="4">
    <source>
        <dbReference type="ARBA" id="ARBA00022516"/>
    </source>
</evidence>
<evidence type="ECO:0000313" key="15">
    <source>
        <dbReference type="Proteomes" id="UP001178507"/>
    </source>
</evidence>
<evidence type="ECO:0000256" key="11">
    <source>
        <dbReference type="ARBA" id="ARBA00023264"/>
    </source>
</evidence>
<keyword evidence="12" id="KW-0012">Acyltransferase</keyword>
<accession>A0AA36MI26</accession>
<evidence type="ECO:0000256" key="10">
    <source>
        <dbReference type="ARBA" id="ARBA00023209"/>
    </source>
</evidence>
<evidence type="ECO:0000256" key="13">
    <source>
        <dbReference type="SAM" id="Phobius"/>
    </source>
</evidence>